<dbReference type="STRING" id="1219080.VEZ01S_44_00460"/>
<accession>U3CT42</accession>
<comment type="caution">
    <text evidence="2">The sequence shown here is derived from an EMBL/GenBank/DDBJ whole genome shotgun (WGS) entry which is preliminary data.</text>
</comment>
<dbReference type="InterPro" id="IPR036691">
    <property type="entry name" value="Endo/exonu/phosph_ase_sf"/>
</dbReference>
<dbReference type="InterPro" id="IPR005135">
    <property type="entry name" value="Endo/exonuclease/phosphatase"/>
</dbReference>
<proteinExistence type="predicted"/>
<organism evidence="2 3">
    <name type="scientific">Vibrio ezurae NBRC 102218</name>
    <dbReference type="NCBI Taxonomy" id="1219080"/>
    <lineage>
        <taxon>Bacteria</taxon>
        <taxon>Pseudomonadati</taxon>
        <taxon>Pseudomonadota</taxon>
        <taxon>Gammaproteobacteria</taxon>
        <taxon>Vibrionales</taxon>
        <taxon>Vibrionaceae</taxon>
        <taxon>Vibrio</taxon>
    </lineage>
</organism>
<dbReference type="OrthoDB" id="3414047at2"/>
<dbReference type="Pfam" id="PF03372">
    <property type="entry name" value="Exo_endo_phos"/>
    <property type="match status" value="1"/>
</dbReference>
<dbReference type="GO" id="GO:0003824">
    <property type="term" value="F:catalytic activity"/>
    <property type="evidence" value="ECO:0007669"/>
    <property type="project" value="InterPro"/>
</dbReference>
<dbReference type="PANTHER" id="PTHR41349:SF1">
    <property type="entry name" value="PROTEIN CBG08683"/>
    <property type="match status" value="1"/>
</dbReference>
<evidence type="ECO:0000259" key="1">
    <source>
        <dbReference type="Pfam" id="PF03372"/>
    </source>
</evidence>
<feature type="domain" description="Endonuclease/exonuclease/phosphatase" evidence="1">
    <location>
        <begin position="67"/>
        <end position="307"/>
    </location>
</feature>
<reference evidence="2 3" key="1">
    <citation type="submission" date="2013-09" db="EMBL/GenBank/DDBJ databases">
        <title>Whole genome shotgun sequence of Vibrio ezurae NBRC 102218.</title>
        <authorList>
            <person name="Yoshida I."/>
            <person name="Hosoyama A."/>
            <person name="Numata M."/>
            <person name="Hashimoto M."/>
            <person name="Hosoyama Y."/>
            <person name="Tsuchikane K."/>
            <person name="Noguchi M."/>
            <person name="Hirakata S."/>
            <person name="Ichikawa N."/>
            <person name="Ohji S."/>
            <person name="Yamazoe A."/>
            <person name="Fujita N."/>
        </authorList>
    </citation>
    <scope>NUCLEOTIDE SEQUENCE [LARGE SCALE GENOMIC DNA]</scope>
    <source>
        <strain evidence="2 3">NBRC 102218</strain>
    </source>
</reference>
<dbReference type="Proteomes" id="UP000016562">
    <property type="component" value="Unassembled WGS sequence"/>
</dbReference>
<keyword evidence="3" id="KW-1185">Reference proteome</keyword>
<dbReference type="SUPFAM" id="SSF56219">
    <property type="entry name" value="DNase I-like"/>
    <property type="match status" value="1"/>
</dbReference>
<gene>
    <name evidence="2" type="ORF">VEZ01S_44_00460</name>
</gene>
<evidence type="ECO:0000313" key="3">
    <source>
        <dbReference type="Proteomes" id="UP000016562"/>
    </source>
</evidence>
<protein>
    <recommendedName>
        <fullName evidence="1">Endonuclease/exonuclease/phosphatase domain-containing protein</fullName>
    </recommendedName>
</protein>
<dbReference type="RefSeq" id="WP_021714544.1">
    <property type="nucleotide sequence ID" value="NZ_BATM01000044.1"/>
</dbReference>
<evidence type="ECO:0000313" key="2">
    <source>
        <dbReference type="EMBL" id="GAD80843.1"/>
    </source>
</evidence>
<dbReference type="Gene3D" id="3.60.10.10">
    <property type="entry name" value="Endonuclease/exonuclease/phosphatase"/>
    <property type="match status" value="1"/>
</dbReference>
<dbReference type="AlphaFoldDB" id="U3CT42"/>
<dbReference type="EMBL" id="BATM01000044">
    <property type="protein sequence ID" value="GAD80843.1"/>
    <property type="molecule type" value="Genomic_DNA"/>
</dbReference>
<dbReference type="eggNOG" id="COG0708">
    <property type="taxonomic scope" value="Bacteria"/>
</dbReference>
<dbReference type="PANTHER" id="PTHR41349">
    <property type="match status" value="1"/>
</dbReference>
<dbReference type="PROSITE" id="PS51257">
    <property type="entry name" value="PROKAR_LIPOPROTEIN"/>
    <property type="match status" value="1"/>
</dbReference>
<sequence length="501" mass="56489">MNNKLYVPLLLSALLVGCNDSNDNNNTSAPEITPPESYTTTLNIVSANMWQNLYRDFNDTSSFEVAVKELQHANADIIFFQEATGITARMAERLGMHYYHGNNSVGSVGILSKHPIKNTIDAHNEYGGNIGAVLDVNGRDVIVFSNHLDYTRYITYDARGGNGITWQAHAGCLPITSQEDLDALNLQSYRPRQASYMLEQLSPYLENNAVIIFGGDLNEASGLDWTEDTANMYDRKGTVHDFMTHRRILDAGYTDSYRHLYPDPATNMGATWPFHIDDSWTQGASYVNECGRGLDDRDRIDFIYYNANAEDIELVDASLIGPRIKTYFPGPHGEDDTYQWDEKHSGMHVNEHGEPTYEERDFVSDHLWYKATFTLSTPGYDSEQESVINHAQFKDITIAEGENDGINISFNLTNTDLWDDALNYQIEVSGDNDLTAWLSHTLNQRPNEQDLISIDVPETVLATLDGSTKNNSLQIRYVAGNQRKHLAVFTILKEDIPRLTK</sequence>
<name>U3CT42_9VIBR</name>